<dbReference type="Gene3D" id="4.10.240.10">
    <property type="entry name" value="Zn(2)-C6 fungal-type DNA-binding domain"/>
    <property type="match status" value="1"/>
</dbReference>
<keyword evidence="5" id="KW-0804">Transcription</keyword>
<dbReference type="PANTHER" id="PTHR47660:SF3">
    <property type="entry name" value="FINGER DOMAIN PROTEIN, PUTATIVE (AFU_ORTHOLOGUE AFUA_4G03310)-RELATED"/>
    <property type="match status" value="1"/>
</dbReference>
<sequence length="374" mass="42708">MSNRSPYARSRQKSCISCAEGKRRCNRQTPQCSRCLAQGLECTYLSAWSPQKRQNISRQLELSNFAEVWPESSPVSDEALSFWPLNDSSSDDTSFTTSWLNSMPSLLTIPSFPPAELYPETTVLDKWSTNQLLRNIKRYPQMFVSSRKTPFIHSRLYDAFLPDTIQDAFTALAAYGTKTSETEDLIFRILESKTTRLVAQDHHTSTMPQLLAAVHALMLFQIIQLFDGDIRQRSLAEQHMDTLRIWTFQLQVRAGELTPALTWQDWILAESARRTIIFAMLIEGVYLTLKTGSCPNVKAMSILPFTSETTLWDLSTSASWLAESDQLRSETVLYGDFTKGWQEGKVSRRLDGFQKLLLIPCLGERYREVLELDS</sequence>
<keyword evidence="1" id="KW-0479">Metal-binding</keyword>
<dbReference type="EMBL" id="JAQIZZ010000006">
    <property type="protein sequence ID" value="KAJ5538650.1"/>
    <property type="molecule type" value="Genomic_DNA"/>
</dbReference>
<dbReference type="PRINTS" id="PR00755">
    <property type="entry name" value="AFLATOXINBRP"/>
</dbReference>
<evidence type="ECO:0000256" key="3">
    <source>
        <dbReference type="ARBA" id="ARBA00023015"/>
    </source>
</evidence>
<protein>
    <recommendedName>
        <fullName evidence="7">Zn(2)-C6 fungal-type domain-containing protein</fullName>
    </recommendedName>
</protein>
<dbReference type="InterPro" id="IPR001138">
    <property type="entry name" value="Zn2Cys6_DnaBD"/>
</dbReference>
<dbReference type="GO" id="GO:0003677">
    <property type="term" value="F:DNA binding"/>
    <property type="evidence" value="ECO:0007669"/>
    <property type="project" value="UniProtKB-KW"/>
</dbReference>
<dbReference type="SUPFAM" id="SSF57701">
    <property type="entry name" value="Zn2/Cys6 DNA-binding domain"/>
    <property type="match status" value="1"/>
</dbReference>
<proteinExistence type="predicted"/>
<dbReference type="AlphaFoldDB" id="A0AAD6CUE1"/>
<dbReference type="SMART" id="SM00066">
    <property type="entry name" value="GAL4"/>
    <property type="match status" value="1"/>
</dbReference>
<gene>
    <name evidence="8" type="ORF">N7494_008129</name>
</gene>
<keyword evidence="3" id="KW-0805">Transcription regulation</keyword>
<evidence type="ECO:0000313" key="8">
    <source>
        <dbReference type="EMBL" id="KAJ5538650.1"/>
    </source>
</evidence>
<keyword evidence="2" id="KW-0862">Zinc</keyword>
<feature type="domain" description="Zn(2)-C6 fungal-type" evidence="7">
    <location>
        <begin position="14"/>
        <end position="44"/>
    </location>
</feature>
<evidence type="ECO:0000256" key="1">
    <source>
        <dbReference type="ARBA" id="ARBA00022723"/>
    </source>
</evidence>
<dbReference type="InterPro" id="IPR036864">
    <property type="entry name" value="Zn2-C6_fun-type_DNA-bd_sf"/>
</dbReference>
<dbReference type="PROSITE" id="PS00463">
    <property type="entry name" value="ZN2_CY6_FUNGAL_1"/>
    <property type="match status" value="1"/>
</dbReference>
<dbReference type="Proteomes" id="UP001220324">
    <property type="component" value="Unassembled WGS sequence"/>
</dbReference>
<name>A0AAD6CUE1_9EURO</name>
<evidence type="ECO:0000256" key="2">
    <source>
        <dbReference type="ARBA" id="ARBA00022833"/>
    </source>
</evidence>
<dbReference type="GO" id="GO:0000981">
    <property type="term" value="F:DNA-binding transcription factor activity, RNA polymerase II-specific"/>
    <property type="evidence" value="ECO:0007669"/>
    <property type="project" value="InterPro"/>
</dbReference>
<evidence type="ECO:0000256" key="5">
    <source>
        <dbReference type="ARBA" id="ARBA00023163"/>
    </source>
</evidence>
<evidence type="ECO:0000259" key="7">
    <source>
        <dbReference type="PROSITE" id="PS50048"/>
    </source>
</evidence>
<evidence type="ECO:0000256" key="6">
    <source>
        <dbReference type="ARBA" id="ARBA00023242"/>
    </source>
</evidence>
<organism evidence="8 9">
    <name type="scientific">Penicillium frequentans</name>
    <dbReference type="NCBI Taxonomy" id="3151616"/>
    <lineage>
        <taxon>Eukaryota</taxon>
        <taxon>Fungi</taxon>
        <taxon>Dikarya</taxon>
        <taxon>Ascomycota</taxon>
        <taxon>Pezizomycotina</taxon>
        <taxon>Eurotiomycetes</taxon>
        <taxon>Eurotiomycetidae</taxon>
        <taxon>Eurotiales</taxon>
        <taxon>Aspergillaceae</taxon>
        <taxon>Penicillium</taxon>
    </lineage>
</organism>
<dbReference type="GO" id="GO:0008270">
    <property type="term" value="F:zinc ion binding"/>
    <property type="evidence" value="ECO:0007669"/>
    <property type="project" value="InterPro"/>
</dbReference>
<keyword evidence="9" id="KW-1185">Reference proteome</keyword>
<dbReference type="PROSITE" id="PS50048">
    <property type="entry name" value="ZN2_CY6_FUNGAL_2"/>
    <property type="match status" value="1"/>
</dbReference>
<keyword evidence="6" id="KW-0539">Nucleus</keyword>
<reference evidence="8 9" key="1">
    <citation type="journal article" date="2023" name="IMA Fungus">
        <title>Comparative genomic study of the Penicillium genus elucidates a diverse pangenome and 15 lateral gene transfer events.</title>
        <authorList>
            <person name="Petersen C."/>
            <person name="Sorensen T."/>
            <person name="Nielsen M.R."/>
            <person name="Sondergaard T.E."/>
            <person name="Sorensen J.L."/>
            <person name="Fitzpatrick D.A."/>
            <person name="Frisvad J.C."/>
            <person name="Nielsen K.L."/>
        </authorList>
    </citation>
    <scope>NUCLEOTIDE SEQUENCE [LARGE SCALE GENOMIC DNA]</scope>
    <source>
        <strain evidence="8 9">IBT 35679</strain>
    </source>
</reference>
<comment type="caution">
    <text evidence="8">The sequence shown here is derived from an EMBL/GenBank/DDBJ whole genome shotgun (WGS) entry which is preliminary data.</text>
</comment>
<dbReference type="Pfam" id="PF00172">
    <property type="entry name" value="Zn_clus"/>
    <property type="match status" value="1"/>
</dbReference>
<dbReference type="CDD" id="cd00067">
    <property type="entry name" value="GAL4"/>
    <property type="match status" value="1"/>
</dbReference>
<accession>A0AAD6CUE1</accession>
<dbReference type="PANTHER" id="PTHR47660">
    <property type="entry name" value="TRANSCRIPTION FACTOR WITH C2H2 AND ZN(2)-CYS(6) DNA BINDING DOMAIN (EUROFUNG)-RELATED-RELATED"/>
    <property type="match status" value="1"/>
</dbReference>
<evidence type="ECO:0000313" key="9">
    <source>
        <dbReference type="Proteomes" id="UP001220324"/>
    </source>
</evidence>
<keyword evidence="4" id="KW-0238">DNA-binding</keyword>
<evidence type="ECO:0000256" key="4">
    <source>
        <dbReference type="ARBA" id="ARBA00023125"/>
    </source>
</evidence>